<feature type="region of interest" description="Disordered" evidence="1">
    <location>
        <begin position="43"/>
        <end position="90"/>
    </location>
</feature>
<dbReference type="Proteomes" id="UP000318571">
    <property type="component" value="Chromosome 7"/>
</dbReference>
<comment type="caution">
    <text evidence="2">The sequence shown here is derived from an EMBL/GenBank/DDBJ whole genome shotgun (WGS) entry which is preliminary data.</text>
</comment>
<dbReference type="InterPro" id="IPR040111">
    <property type="entry name" value="ODAD4"/>
</dbReference>
<dbReference type="AlphaFoldDB" id="A0A553P428"/>
<evidence type="ECO:0000313" key="3">
    <source>
        <dbReference type="Proteomes" id="UP000318571"/>
    </source>
</evidence>
<dbReference type="InterPro" id="IPR011990">
    <property type="entry name" value="TPR-like_helical_dom_sf"/>
</dbReference>
<keyword evidence="3" id="KW-1185">Reference proteome</keyword>
<dbReference type="PANTHER" id="PTHR23040">
    <property type="match status" value="1"/>
</dbReference>
<dbReference type="SUPFAM" id="SSF48452">
    <property type="entry name" value="TPR-like"/>
    <property type="match status" value="1"/>
</dbReference>
<evidence type="ECO:0000313" key="2">
    <source>
        <dbReference type="EMBL" id="TRY72438.1"/>
    </source>
</evidence>
<gene>
    <name evidence="2" type="ORF">TCAL_08146</name>
</gene>
<organism evidence="2 3">
    <name type="scientific">Tigriopus californicus</name>
    <name type="common">Marine copepod</name>
    <dbReference type="NCBI Taxonomy" id="6832"/>
    <lineage>
        <taxon>Eukaryota</taxon>
        <taxon>Metazoa</taxon>
        <taxon>Ecdysozoa</taxon>
        <taxon>Arthropoda</taxon>
        <taxon>Crustacea</taxon>
        <taxon>Multicrustacea</taxon>
        <taxon>Hexanauplia</taxon>
        <taxon>Copepoda</taxon>
        <taxon>Harpacticoida</taxon>
        <taxon>Harpacticidae</taxon>
        <taxon>Tigriopus</taxon>
    </lineage>
</organism>
<feature type="non-terminal residue" evidence="2">
    <location>
        <position position="374"/>
    </location>
</feature>
<dbReference type="STRING" id="6832.A0A553P428"/>
<feature type="compositionally biased region" description="Polar residues" evidence="1">
    <location>
        <begin position="43"/>
        <end position="53"/>
    </location>
</feature>
<reference evidence="2 3" key="1">
    <citation type="journal article" date="2018" name="Nat. Ecol. Evol.">
        <title>Genomic signatures of mitonuclear coevolution across populations of Tigriopus californicus.</title>
        <authorList>
            <person name="Barreto F.S."/>
            <person name="Watson E.T."/>
            <person name="Lima T.G."/>
            <person name="Willett C.S."/>
            <person name="Edmands S."/>
            <person name="Li W."/>
            <person name="Burton R.S."/>
        </authorList>
    </citation>
    <scope>NUCLEOTIDE SEQUENCE [LARGE SCALE GENOMIC DNA]</scope>
    <source>
        <strain evidence="2 3">San Diego</strain>
    </source>
</reference>
<evidence type="ECO:0000256" key="1">
    <source>
        <dbReference type="SAM" id="MobiDB-lite"/>
    </source>
</evidence>
<name>A0A553P428_TIGCA</name>
<sequence>MIPIVWVYKQTYGNEHHFKASIECPANNAFKIQSSGRKVKISTSIAYPTTSSGPRYKGNSKTRGGDKHHRSRIDSQSSDEEDDQLGRFDVNRGMDYSTDIKAALSEARKRSVKVFKKTVMDEEEFRLTGGLPGYLDFALSHYLRENPYNKIEPPDILQVKLIRAQCLLCESKYSEAQKEADHILSYWKNNAIALSISAEAMYYQCEFERALMTFHQGFNARTELYTSTFKEGIKKSKVAILRTLTALDLSINEWNTSPQGKQLEKSFHRFINDMVETMNSAEIPMFINLSTMAPLCELKNRAKRKISARREAEEQRLAALALEDKPKNRQGKKTRAGGRAQKDLNLKRLKKDEKFLDSLKGLKSSLITLMMGYI</sequence>
<accession>A0A553P428</accession>
<proteinExistence type="predicted"/>
<feature type="region of interest" description="Disordered" evidence="1">
    <location>
        <begin position="324"/>
        <end position="343"/>
    </location>
</feature>
<dbReference type="Gene3D" id="1.25.40.10">
    <property type="entry name" value="Tetratricopeptide repeat domain"/>
    <property type="match status" value="1"/>
</dbReference>
<dbReference type="EMBL" id="VCGU01000008">
    <property type="protein sequence ID" value="TRY72438.1"/>
    <property type="molecule type" value="Genomic_DNA"/>
</dbReference>
<protein>
    <submittedName>
        <fullName evidence="2">Uncharacterized protein</fullName>
    </submittedName>
</protein>